<sequence length="41" mass="4804">MDWMSRIALICIRVQRVISSVVRAIAYREGINATVRWIVQE</sequence>
<dbReference type="AlphaFoldDB" id="A0A3P7JZ18"/>
<keyword evidence="2" id="KW-1185">Reference proteome</keyword>
<feature type="non-terminal residue" evidence="1">
    <location>
        <position position="41"/>
    </location>
</feature>
<evidence type="ECO:0000313" key="1">
    <source>
        <dbReference type="EMBL" id="VDM84224.1"/>
    </source>
</evidence>
<evidence type="ECO:0000313" key="2">
    <source>
        <dbReference type="Proteomes" id="UP000270094"/>
    </source>
</evidence>
<dbReference type="EMBL" id="UYYB01128532">
    <property type="protein sequence ID" value="VDM84224.1"/>
    <property type="molecule type" value="Genomic_DNA"/>
</dbReference>
<protein>
    <submittedName>
        <fullName evidence="1">Uncharacterized protein</fullName>
    </submittedName>
</protein>
<reference evidence="1 2" key="1">
    <citation type="submission" date="2018-11" db="EMBL/GenBank/DDBJ databases">
        <authorList>
            <consortium name="Pathogen Informatics"/>
        </authorList>
    </citation>
    <scope>NUCLEOTIDE SEQUENCE [LARGE SCALE GENOMIC DNA]</scope>
</reference>
<accession>A0A3P7JZ18</accession>
<proteinExistence type="predicted"/>
<name>A0A3P7JZ18_STRVU</name>
<gene>
    <name evidence="1" type="ORF">SVUK_LOCUS19222</name>
</gene>
<dbReference type="Proteomes" id="UP000270094">
    <property type="component" value="Unassembled WGS sequence"/>
</dbReference>
<organism evidence="1 2">
    <name type="scientific">Strongylus vulgaris</name>
    <name type="common">Blood worm</name>
    <dbReference type="NCBI Taxonomy" id="40348"/>
    <lineage>
        <taxon>Eukaryota</taxon>
        <taxon>Metazoa</taxon>
        <taxon>Ecdysozoa</taxon>
        <taxon>Nematoda</taxon>
        <taxon>Chromadorea</taxon>
        <taxon>Rhabditida</taxon>
        <taxon>Rhabditina</taxon>
        <taxon>Rhabditomorpha</taxon>
        <taxon>Strongyloidea</taxon>
        <taxon>Strongylidae</taxon>
        <taxon>Strongylus</taxon>
    </lineage>
</organism>